<proteinExistence type="predicted"/>
<dbReference type="HOGENOM" id="CLU_3038843_0_0_2"/>
<evidence type="ECO:0000313" key="2">
    <source>
        <dbReference type="Proteomes" id="UP000001901"/>
    </source>
</evidence>
<dbReference type="Proteomes" id="UP000001901">
    <property type="component" value="Chromosome"/>
</dbReference>
<dbReference type="KEGG" id="apo:Arcpr_1832"/>
<dbReference type="AlphaFoldDB" id="D2RFI1"/>
<evidence type="ECO:0000313" key="1">
    <source>
        <dbReference type="EMBL" id="ADB58875.1"/>
    </source>
</evidence>
<reference evidence="1 2" key="1">
    <citation type="journal article" date="2010" name="Stand. Genomic Sci.">
        <title>Complete genome sequence of Archaeoglobus profundus type strain (AV18).</title>
        <authorList>
            <person name="von Jan M."/>
            <person name="Lapidus A."/>
            <person name="Del Rio T.G."/>
            <person name="Copeland A."/>
            <person name="Tice H."/>
            <person name="Cheng J.F."/>
            <person name="Lucas S."/>
            <person name="Chen F."/>
            <person name="Nolan M."/>
            <person name="Goodwin L."/>
            <person name="Han C."/>
            <person name="Pitluck S."/>
            <person name="Liolios K."/>
            <person name="Ivanova N."/>
            <person name="Mavromatis K."/>
            <person name="Ovchinnikova G."/>
            <person name="Chertkov O."/>
            <person name="Pati A."/>
            <person name="Chen A."/>
            <person name="Palaniappan K."/>
            <person name="Land M."/>
            <person name="Hauser L."/>
            <person name="Chang Y.J."/>
            <person name="Jeffries C.D."/>
            <person name="Saunders E."/>
            <person name="Brettin T."/>
            <person name="Detter J.C."/>
            <person name="Chain P."/>
            <person name="Eichinger K."/>
            <person name="Huber H."/>
            <person name="Spring S."/>
            <person name="Rohde M."/>
            <person name="Goker M."/>
            <person name="Wirth R."/>
            <person name="Woyke T."/>
            <person name="Bristow J."/>
            <person name="Eisen J.A."/>
            <person name="Markowitz V."/>
            <person name="Hugenholtz P."/>
            <person name="Kyrpides N.C."/>
            <person name="Klenk H.P."/>
        </authorList>
    </citation>
    <scope>NUCLEOTIDE SEQUENCE [LARGE SCALE GENOMIC DNA]</scope>
    <source>
        <strain evidence="2">DSM 5631 / JCM 9629 / NBRC 100127 / Av18</strain>
    </source>
</reference>
<protein>
    <submittedName>
        <fullName evidence="1">Uncharacterized protein</fullName>
    </submittedName>
</protein>
<dbReference type="STRING" id="572546.Arcpr_1832"/>
<dbReference type="EMBL" id="CP001857">
    <property type="protein sequence ID" value="ADB58875.1"/>
    <property type="molecule type" value="Genomic_DNA"/>
</dbReference>
<dbReference type="PaxDb" id="572546-Arcpr_1832"/>
<accession>D2RFI1</accession>
<keyword evidence="2" id="KW-1185">Reference proteome</keyword>
<organism evidence="1 2">
    <name type="scientific">Archaeoglobus profundus (strain DSM 5631 / JCM 9629 / NBRC 100127 / Av18)</name>
    <dbReference type="NCBI Taxonomy" id="572546"/>
    <lineage>
        <taxon>Archaea</taxon>
        <taxon>Methanobacteriati</taxon>
        <taxon>Methanobacteriota</taxon>
        <taxon>Archaeoglobi</taxon>
        <taxon>Archaeoglobales</taxon>
        <taxon>Archaeoglobaceae</taxon>
        <taxon>Archaeoglobus</taxon>
    </lineage>
</organism>
<name>D2RFI1_ARCPA</name>
<sequence>MKEIFLDTTYVMPFFYMDIDVKGFSRKKYAELIRKFDRIHLTDLLPALKCEGSP</sequence>
<gene>
    <name evidence="1" type="ordered locus">Arcpr_1832</name>
</gene>